<dbReference type="NCBIfam" id="TIGR00756">
    <property type="entry name" value="PPR"/>
    <property type="match status" value="2"/>
</dbReference>
<keyword evidence="2" id="KW-0677">Repeat</keyword>
<feature type="repeat" description="PPR" evidence="3">
    <location>
        <begin position="176"/>
        <end position="210"/>
    </location>
</feature>
<accession>A0A835I1Z2</accession>
<comment type="caution">
    <text evidence="4">The sequence shown here is derived from an EMBL/GenBank/DDBJ whole genome shotgun (WGS) entry which is preliminary data.</text>
</comment>
<comment type="similarity">
    <text evidence="1">Belongs to the PPR family. P subfamily.</text>
</comment>
<dbReference type="PANTHER" id="PTHR45717:SF4">
    <property type="entry name" value="OS04G0450200 PROTEIN"/>
    <property type="match status" value="1"/>
</dbReference>
<feature type="non-terminal residue" evidence="4">
    <location>
        <position position="1"/>
    </location>
</feature>
<dbReference type="InterPro" id="IPR002885">
    <property type="entry name" value="PPR_rpt"/>
</dbReference>
<dbReference type="FunFam" id="1.25.40.10:FF:001248">
    <property type="entry name" value="Pentatricopeptide repeat-containing protein At5g09450, mitochondrial"/>
    <property type="match status" value="1"/>
</dbReference>
<dbReference type="PROSITE" id="PS51375">
    <property type="entry name" value="PPR"/>
    <property type="match status" value="2"/>
</dbReference>
<dbReference type="PANTHER" id="PTHR45717">
    <property type="entry name" value="OS12G0527900 PROTEIN"/>
    <property type="match status" value="1"/>
</dbReference>
<proteinExistence type="inferred from homology"/>
<sequence>PLIERINSHPALKLNQTRFLSNTFSSIPLESDDDLEKSKQDDLKTKIFKLRFSKRSVMTLLEKWVADGNNVTLFELRNIARDLNKSQRYKHALEISEWMVRNLEFELSDSDYGVRIDLMTKVFGIDAAERYFEGLPLEVKTGETYTSLLHSYAGSKMTERAENFFQRVQEENVSLNAMMYNEMMTLYMSVGQLEKVPSVIEDMKRRKVSPDLFTYNLWISACAANLDIDSVKSILDEMSCDPNSDGGWEIYRQLTSIYINAGNLVNSDGTSVVETERKITQKESITYDFLIILYTGLKNKEKINQIWKSLRMAPMKMTSRNYICVISSYLMLGHFKEVDEVFEQWKQSTTTDFDSYACSRLLSAVAGAGLVDKADGLRALMIQKNCNPEDEPH</sequence>
<protein>
    <recommendedName>
        <fullName evidence="6">Pentatricopeptide repeat-containing protein</fullName>
    </recommendedName>
</protein>
<evidence type="ECO:0000313" key="5">
    <source>
        <dbReference type="Proteomes" id="UP000631114"/>
    </source>
</evidence>
<dbReference type="AlphaFoldDB" id="A0A835I1Z2"/>
<gene>
    <name evidence="4" type="ORF">IFM89_008172</name>
</gene>
<dbReference type="Pfam" id="PF01535">
    <property type="entry name" value="PPR"/>
    <property type="match status" value="2"/>
</dbReference>
<keyword evidence="5" id="KW-1185">Reference proteome</keyword>
<dbReference type="OrthoDB" id="185373at2759"/>
<organism evidence="4 5">
    <name type="scientific">Coptis chinensis</name>
    <dbReference type="NCBI Taxonomy" id="261450"/>
    <lineage>
        <taxon>Eukaryota</taxon>
        <taxon>Viridiplantae</taxon>
        <taxon>Streptophyta</taxon>
        <taxon>Embryophyta</taxon>
        <taxon>Tracheophyta</taxon>
        <taxon>Spermatophyta</taxon>
        <taxon>Magnoliopsida</taxon>
        <taxon>Ranunculales</taxon>
        <taxon>Ranunculaceae</taxon>
        <taxon>Coptidoideae</taxon>
        <taxon>Coptis</taxon>
    </lineage>
</organism>
<feature type="repeat" description="PPR" evidence="3">
    <location>
        <begin position="141"/>
        <end position="175"/>
    </location>
</feature>
<reference evidence="4 5" key="1">
    <citation type="submission" date="2020-10" db="EMBL/GenBank/DDBJ databases">
        <title>The Coptis chinensis genome and diversification of protoberbering-type alkaloids.</title>
        <authorList>
            <person name="Wang B."/>
            <person name="Shu S."/>
            <person name="Song C."/>
            <person name="Liu Y."/>
        </authorList>
    </citation>
    <scope>NUCLEOTIDE SEQUENCE [LARGE SCALE GENOMIC DNA]</scope>
    <source>
        <strain evidence="4">HL-2020</strain>
        <tissue evidence="4">Leaf</tissue>
    </source>
</reference>
<dbReference type="Pfam" id="PF13041">
    <property type="entry name" value="PPR_2"/>
    <property type="match status" value="1"/>
</dbReference>
<dbReference type="GO" id="GO:0003729">
    <property type="term" value="F:mRNA binding"/>
    <property type="evidence" value="ECO:0007669"/>
    <property type="project" value="UniProtKB-ARBA"/>
</dbReference>
<dbReference type="EMBL" id="JADFTS010000004">
    <property type="protein sequence ID" value="KAF9608217.1"/>
    <property type="molecule type" value="Genomic_DNA"/>
</dbReference>
<dbReference type="Proteomes" id="UP000631114">
    <property type="component" value="Unassembled WGS sequence"/>
</dbReference>
<evidence type="ECO:0000313" key="4">
    <source>
        <dbReference type="EMBL" id="KAF9608217.1"/>
    </source>
</evidence>
<evidence type="ECO:0000256" key="3">
    <source>
        <dbReference type="PROSITE-ProRule" id="PRU00708"/>
    </source>
</evidence>
<evidence type="ECO:0008006" key="6">
    <source>
        <dbReference type="Google" id="ProtNLM"/>
    </source>
</evidence>
<dbReference type="InterPro" id="IPR011990">
    <property type="entry name" value="TPR-like_helical_dom_sf"/>
</dbReference>
<dbReference type="Gene3D" id="1.25.40.10">
    <property type="entry name" value="Tetratricopeptide repeat domain"/>
    <property type="match status" value="2"/>
</dbReference>
<name>A0A835I1Z2_9MAGN</name>
<dbReference type="GO" id="GO:0005739">
    <property type="term" value="C:mitochondrion"/>
    <property type="evidence" value="ECO:0007669"/>
    <property type="project" value="TreeGrafter"/>
</dbReference>
<evidence type="ECO:0000256" key="2">
    <source>
        <dbReference type="ARBA" id="ARBA00022737"/>
    </source>
</evidence>
<evidence type="ECO:0000256" key="1">
    <source>
        <dbReference type="ARBA" id="ARBA00007626"/>
    </source>
</evidence>